<gene>
    <name evidence="11" type="primary">ald</name>
    <name evidence="11" type="ORF">ESB00_08260</name>
</gene>
<dbReference type="SUPFAM" id="SSF52283">
    <property type="entry name" value="Formate/glycerate dehydrogenase catalytic domain-like"/>
    <property type="match status" value="1"/>
</dbReference>
<evidence type="ECO:0000313" key="11">
    <source>
        <dbReference type="EMBL" id="RXK55863.1"/>
    </source>
</evidence>
<reference evidence="11 12" key="1">
    <citation type="submission" date="2019-01" db="EMBL/GenBank/DDBJ databases">
        <title>Lacunisphaera sp. strain TWA-58.</title>
        <authorList>
            <person name="Chen W.-M."/>
        </authorList>
    </citation>
    <scope>NUCLEOTIDE SEQUENCE [LARGE SCALE GENOMIC DNA]</scope>
    <source>
        <strain evidence="11 12">TWA-58</strain>
    </source>
</reference>
<keyword evidence="3 5" id="KW-0560">Oxidoreductase</keyword>
<evidence type="ECO:0000256" key="6">
    <source>
        <dbReference type="PIRSR" id="PIRSR000183-1"/>
    </source>
</evidence>
<evidence type="ECO:0000256" key="4">
    <source>
        <dbReference type="ARBA" id="ARBA00023027"/>
    </source>
</evidence>
<feature type="binding site" evidence="8">
    <location>
        <position position="198"/>
    </location>
    <ligand>
        <name>NAD(+)</name>
        <dbReference type="ChEBI" id="CHEBI:57540"/>
    </ligand>
</feature>
<feature type="binding site" evidence="7">
    <location>
        <position position="75"/>
    </location>
    <ligand>
        <name>substrate</name>
    </ligand>
</feature>
<evidence type="ECO:0000256" key="2">
    <source>
        <dbReference type="ARBA" id="ARBA00012897"/>
    </source>
</evidence>
<dbReference type="NCBIfam" id="TIGR00518">
    <property type="entry name" value="alaDH"/>
    <property type="match status" value="1"/>
</dbReference>
<feature type="binding site" evidence="8">
    <location>
        <position position="203"/>
    </location>
    <ligand>
        <name>NAD(+)</name>
        <dbReference type="ChEBI" id="CHEBI:57540"/>
    </ligand>
</feature>
<dbReference type="SMART" id="SM01003">
    <property type="entry name" value="AlaDh_PNT_N"/>
    <property type="match status" value="1"/>
</dbReference>
<feature type="binding site" evidence="8">
    <location>
        <begin position="239"/>
        <end position="240"/>
    </location>
    <ligand>
        <name>NAD(+)</name>
        <dbReference type="ChEBI" id="CHEBI:57540"/>
    </ligand>
</feature>
<dbReference type="PANTHER" id="PTHR42795">
    <property type="entry name" value="ALANINE DEHYDROGENASE"/>
    <property type="match status" value="1"/>
</dbReference>
<evidence type="ECO:0000259" key="9">
    <source>
        <dbReference type="SMART" id="SM01002"/>
    </source>
</evidence>
<feature type="binding site" evidence="8">
    <location>
        <begin position="267"/>
        <end position="270"/>
    </location>
    <ligand>
        <name>NAD(+)</name>
        <dbReference type="ChEBI" id="CHEBI:57540"/>
    </ligand>
</feature>
<evidence type="ECO:0000256" key="1">
    <source>
        <dbReference type="ARBA" id="ARBA00005689"/>
    </source>
</evidence>
<dbReference type="Pfam" id="PF01262">
    <property type="entry name" value="AlaDh_PNT_C"/>
    <property type="match status" value="1"/>
</dbReference>
<dbReference type="CDD" id="cd05305">
    <property type="entry name" value="L-AlaDH"/>
    <property type="match status" value="1"/>
</dbReference>
<keyword evidence="8" id="KW-0547">Nucleotide-binding</keyword>
<dbReference type="InterPro" id="IPR008141">
    <property type="entry name" value="Ala_DH"/>
</dbReference>
<accession>A0A4Q1C9Y5</accession>
<dbReference type="GO" id="GO:0005886">
    <property type="term" value="C:plasma membrane"/>
    <property type="evidence" value="ECO:0007669"/>
    <property type="project" value="TreeGrafter"/>
</dbReference>
<feature type="domain" description="Alanine dehydrogenase/pyridine nucleotide transhydrogenase N-terminal" evidence="10">
    <location>
        <begin position="4"/>
        <end position="137"/>
    </location>
</feature>
<comment type="catalytic activity">
    <reaction evidence="5">
        <text>L-alanine + NAD(+) + H2O = pyruvate + NH4(+) + NADH + H(+)</text>
        <dbReference type="Rhea" id="RHEA:18405"/>
        <dbReference type="ChEBI" id="CHEBI:15361"/>
        <dbReference type="ChEBI" id="CHEBI:15377"/>
        <dbReference type="ChEBI" id="CHEBI:15378"/>
        <dbReference type="ChEBI" id="CHEBI:28938"/>
        <dbReference type="ChEBI" id="CHEBI:57540"/>
        <dbReference type="ChEBI" id="CHEBI:57945"/>
        <dbReference type="ChEBI" id="CHEBI:57972"/>
        <dbReference type="EC" id="1.4.1.1"/>
    </reaction>
</comment>
<keyword evidence="4 5" id="KW-0520">NAD</keyword>
<dbReference type="Proteomes" id="UP000290218">
    <property type="component" value="Unassembled WGS sequence"/>
</dbReference>
<dbReference type="EC" id="1.4.1.1" evidence="2 5"/>
<dbReference type="InterPro" id="IPR036291">
    <property type="entry name" value="NAD(P)-bd_dom_sf"/>
</dbReference>
<dbReference type="GO" id="GO:0000166">
    <property type="term" value="F:nucleotide binding"/>
    <property type="evidence" value="ECO:0007669"/>
    <property type="project" value="UniProtKB-KW"/>
</dbReference>
<dbReference type="PIRSF" id="PIRSF000183">
    <property type="entry name" value="Alanine_dh"/>
    <property type="match status" value="1"/>
</dbReference>
<dbReference type="EMBL" id="SDHX01000001">
    <property type="protein sequence ID" value="RXK55863.1"/>
    <property type="molecule type" value="Genomic_DNA"/>
</dbReference>
<evidence type="ECO:0000259" key="10">
    <source>
        <dbReference type="SMART" id="SM01003"/>
    </source>
</evidence>
<evidence type="ECO:0000313" key="12">
    <source>
        <dbReference type="Proteomes" id="UP000290218"/>
    </source>
</evidence>
<dbReference type="FunFam" id="3.40.50.720:FF:000049">
    <property type="entry name" value="Alanine dehydrogenase"/>
    <property type="match status" value="1"/>
</dbReference>
<protein>
    <recommendedName>
        <fullName evidence="2 5">Alanine dehydrogenase</fullName>
        <ecNumber evidence="2 5">1.4.1.1</ecNumber>
    </recommendedName>
</protein>
<sequence length="363" mass="38391">MTIGVPKEIKIGETRVSMTPSLCRRVTSLGGKVVLEKGAGISAGFTDEQYRTAGAAVVSSAAKVWKTADLILKVKEPQESEFTLMREGQTVFTYLHLAACPELARELCRKNILGLAYETVEGPDGQFPLLKPMSQVAGRLSIQIGAYLLQSQLGGSGMLLGGIPGTMPGHVVVVGAGNSGAHAVRMAAGMGARVTVLDLDTRKLEVIDQEYRGKVVTLVSNPANIEQQVAEADLLIGAVLIPAAKAPIVVSRKMVAQMQPGSVIVDIAIDQGGCIETIHATSHENPTYKQNGVIHYAVPNMPALVGRTSTMGLTQATEPFVALMVQKGVERALAEHKGLAKGINTRNGRITYEAVINALGFDS</sequence>
<dbReference type="RefSeq" id="WP_129047229.1">
    <property type="nucleotide sequence ID" value="NZ_SDHX01000001.1"/>
</dbReference>
<feature type="active site" description="Proton donor/acceptor" evidence="6">
    <location>
        <position position="270"/>
    </location>
</feature>
<dbReference type="PANTHER" id="PTHR42795:SF1">
    <property type="entry name" value="ALANINE DEHYDROGENASE"/>
    <property type="match status" value="1"/>
</dbReference>
<name>A0A4Q1C9Y5_9BACT</name>
<comment type="caution">
    <text evidence="11">The sequence shown here is derived from an EMBL/GenBank/DDBJ whole genome shotgun (WGS) entry which is preliminary data.</text>
</comment>
<proteinExistence type="inferred from homology"/>
<feature type="binding site" evidence="8">
    <location>
        <position position="134"/>
    </location>
    <ligand>
        <name>NAD(+)</name>
        <dbReference type="ChEBI" id="CHEBI:57540"/>
    </ligand>
</feature>
<dbReference type="Gene3D" id="3.40.50.720">
    <property type="entry name" value="NAD(P)-binding Rossmann-like Domain"/>
    <property type="match status" value="2"/>
</dbReference>
<dbReference type="SUPFAM" id="SSF51735">
    <property type="entry name" value="NAD(P)-binding Rossmann-fold domains"/>
    <property type="match status" value="1"/>
</dbReference>
<dbReference type="GO" id="GO:0042853">
    <property type="term" value="P:L-alanine catabolic process"/>
    <property type="evidence" value="ECO:0007669"/>
    <property type="project" value="InterPro"/>
</dbReference>
<feature type="domain" description="Alanine dehydrogenase/pyridine nucleotide transhydrogenase NAD(H)-binding" evidence="9">
    <location>
        <begin position="149"/>
        <end position="297"/>
    </location>
</feature>
<dbReference type="InterPro" id="IPR007886">
    <property type="entry name" value="AlaDH/PNT_N"/>
</dbReference>
<dbReference type="OrthoDB" id="9804592at2"/>
<dbReference type="Pfam" id="PF05222">
    <property type="entry name" value="AlaDh_PNT_N"/>
    <property type="match status" value="1"/>
</dbReference>
<dbReference type="GO" id="GO:0000286">
    <property type="term" value="F:alanine dehydrogenase activity"/>
    <property type="evidence" value="ECO:0007669"/>
    <property type="project" value="UniProtKB-UniRule"/>
</dbReference>
<feature type="binding site" evidence="7">
    <location>
        <position position="15"/>
    </location>
    <ligand>
        <name>substrate</name>
    </ligand>
</feature>
<evidence type="ECO:0000256" key="3">
    <source>
        <dbReference type="ARBA" id="ARBA00023002"/>
    </source>
</evidence>
<keyword evidence="12" id="KW-1185">Reference proteome</keyword>
<feature type="active site" description="Proton donor/acceptor" evidence="6">
    <location>
        <position position="96"/>
    </location>
</feature>
<feature type="binding site" evidence="8">
    <location>
        <begin position="298"/>
        <end position="301"/>
    </location>
    <ligand>
        <name>NAD(+)</name>
        <dbReference type="ChEBI" id="CHEBI:57540"/>
    </ligand>
</feature>
<dbReference type="AlphaFoldDB" id="A0A4Q1C9Y5"/>
<evidence type="ECO:0000256" key="7">
    <source>
        <dbReference type="PIRSR" id="PIRSR000183-2"/>
    </source>
</evidence>
<dbReference type="InterPro" id="IPR007698">
    <property type="entry name" value="AlaDH/PNT_NAD(H)-bd"/>
</dbReference>
<evidence type="ECO:0000256" key="8">
    <source>
        <dbReference type="PIRSR" id="PIRSR000183-3"/>
    </source>
</evidence>
<evidence type="ECO:0000256" key="5">
    <source>
        <dbReference type="PIRNR" id="PIRNR000183"/>
    </source>
</evidence>
<feature type="binding site" evidence="8">
    <location>
        <position position="220"/>
    </location>
    <ligand>
        <name>NAD(+)</name>
        <dbReference type="ChEBI" id="CHEBI:57540"/>
    </ligand>
</feature>
<dbReference type="SMART" id="SM01002">
    <property type="entry name" value="AlaDh_PNT_C"/>
    <property type="match status" value="1"/>
</dbReference>
<comment type="similarity">
    <text evidence="1 5">Belongs to the AlaDH/PNT family.</text>
</comment>
<organism evidence="11 12">
    <name type="scientific">Oleiharenicola lentus</name>
    <dbReference type="NCBI Taxonomy" id="2508720"/>
    <lineage>
        <taxon>Bacteria</taxon>
        <taxon>Pseudomonadati</taxon>
        <taxon>Verrucomicrobiota</taxon>
        <taxon>Opitutia</taxon>
        <taxon>Opitutales</taxon>
        <taxon>Opitutaceae</taxon>
        <taxon>Oleiharenicola</taxon>
    </lineage>
</organism>